<comment type="caution">
    <text evidence="2">The sequence shown here is derived from an EMBL/GenBank/DDBJ whole genome shotgun (WGS) entry which is preliminary data.</text>
</comment>
<protein>
    <recommendedName>
        <fullName evidence="1">C-type lectin domain-containing protein</fullName>
    </recommendedName>
</protein>
<proteinExistence type="predicted"/>
<dbReference type="EMBL" id="CAXKWB010061557">
    <property type="protein sequence ID" value="CAL4184389.1"/>
    <property type="molecule type" value="Genomic_DNA"/>
</dbReference>
<keyword evidence="3" id="KW-1185">Reference proteome</keyword>
<feature type="non-terminal residue" evidence="2">
    <location>
        <position position="1"/>
    </location>
</feature>
<dbReference type="Proteomes" id="UP001497623">
    <property type="component" value="Unassembled WGS sequence"/>
</dbReference>
<evidence type="ECO:0000313" key="2">
    <source>
        <dbReference type="EMBL" id="CAL4184389.1"/>
    </source>
</evidence>
<reference evidence="2 3" key="1">
    <citation type="submission" date="2024-05" db="EMBL/GenBank/DDBJ databases">
        <authorList>
            <person name="Wallberg A."/>
        </authorList>
    </citation>
    <scope>NUCLEOTIDE SEQUENCE [LARGE SCALE GENOMIC DNA]</scope>
</reference>
<dbReference type="SUPFAM" id="SSF56436">
    <property type="entry name" value="C-type lectin-like"/>
    <property type="match status" value="1"/>
</dbReference>
<evidence type="ECO:0000259" key="1">
    <source>
        <dbReference type="PROSITE" id="PS50041"/>
    </source>
</evidence>
<dbReference type="PROSITE" id="PS50041">
    <property type="entry name" value="C_TYPE_LECTIN_2"/>
    <property type="match status" value="1"/>
</dbReference>
<sequence>GDSSRVWLGAKGDGSKYVWQQGGLTLRNDSPVWAEDQPGSSVSADYCLYLVVTKSHNSSHPETPYYTSKCSNPSYTTYALCEDGTYDWSAQFKIYKDQKRTWAEAKEKCEQEGYILAQPSDSIAVHLRRYLLENYGDQSRVWLGAKGDGSKYVWQKGGLTLRNDSPVWANGQPGSYVSADYCLYLVVTMGHNSNHPENPYYTSKCSNPSFTTYALCEVNYHV</sequence>
<gene>
    <name evidence="2" type="ORF">MNOR_LOCUS35818</name>
</gene>
<organism evidence="2 3">
    <name type="scientific">Meganyctiphanes norvegica</name>
    <name type="common">Northern krill</name>
    <name type="synonym">Thysanopoda norvegica</name>
    <dbReference type="NCBI Taxonomy" id="48144"/>
    <lineage>
        <taxon>Eukaryota</taxon>
        <taxon>Metazoa</taxon>
        <taxon>Ecdysozoa</taxon>
        <taxon>Arthropoda</taxon>
        <taxon>Crustacea</taxon>
        <taxon>Multicrustacea</taxon>
        <taxon>Malacostraca</taxon>
        <taxon>Eumalacostraca</taxon>
        <taxon>Eucarida</taxon>
        <taxon>Euphausiacea</taxon>
        <taxon>Euphausiidae</taxon>
        <taxon>Meganyctiphanes</taxon>
    </lineage>
</organism>
<dbReference type="InterPro" id="IPR016187">
    <property type="entry name" value="CTDL_fold"/>
</dbReference>
<evidence type="ECO:0000313" key="3">
    <source>
        <dbReference type="Proteomes" id="UP001497623"/>
    </source>
</evidence>
<accession>A0AAV2SFW5</accession>
<name>A0AAV2SFW5_MEGNR</name>
<feature type="domain" description="C-type lectin" evidence="1">
    <location>
        <begin position="92"/>
        <end position="206"/>
    </location>
</feature>
<dbReference type="SMART" id="SM00034">
    <property type="entry name" value="CLECT"/>
    <property type="match status" value="1"/>
</dbReference>
<dbReference type="AlphaFoldDB" id="A0AAV2SFW5"/>
<dbReference type="InterPro" id="IPR016186">
    <property type="entry name" value="C-type_lectin-like/link_sf"/>
</dbReference>
<dbReference type="InterPro" id="IPR001304">
    <property type="entry name" value="C-type_lectin-like"/>
</dbReference>
<dbReference type="Gene3D" id="3.10.100.10">
    <property type="entry name" value="Mannose-Binding Protein A, subunit A"/>
    <property type="match status" value="1"/>
</dbReference>